<feature type="region of interest" description="Disordered" evidence="1">
    <location>
        <begin position="78"/>
        <end position="113"/>
    </location>
</feature>
<sequence length="113" mass="12447">MKGRALCISLGRERRGGGGWGHVCVWKLAARSHSQTDNAENPERGREKSRLQHPVSSRPVQGLFRAAAGHEGHCVRAPGEAGSPQLLRQPETEEQTQWTCKRSELVGQENTPN</sequence>
<feature type="region of interest" description="Disordered" evidence="1">
    <location>
        <begin position="31"/>
        <end position="58"/>
    </location>
</feature>
<proteinExistence type="predicted"/>
<evidence type="ECO:0000313" key="3">
    <source>
        <dbReference type="Proteomes" id="UP000287033"/>
    </source>
</evidence>
<keyword evidence="3" id="KW-1185">Reference proteome</keyword>
<feature type="compositionally biased region" description="Basic and acidic residues" evidence="1">
    <location>
        <begin position="41"/>
        <end position="50"/>
    </location>
</feature>
<reference evidence="2 3" key="1">
    <citation type="journal article" date="2018" name="Nat. Ecol. Evol.">
        <title>Shark genomes provide insights into elasmobranch evolution and the origin of vertebrates.</title>
        <authorList>
            <person name="Hara Y"/>
            <person name="Yamaguchi K"/>
            <person name="Onimaru K"/>
            <person name="Kadota M"/>
            <person name="Koyanagi M"/>
            <person name="Keeley SD"/>
            <person name="Tatsumi K"/>
            <person name="Tanaka K"/>
            <person name="Motone F"/>
            <person name="Kageyama Y"/>
            <person name="Nozu R"/>
            <person name="Adachi N"/>
            <person name="Nishimura O"/>
            <person name="Nakagawa R"/>
            <person name="Tanegashima C"/>
            <person name="Kiyatake I"/>
            <person name="Matsumoto R"/>
            <person name="Murakumo K"/>
            <person name="Nishida K"/>
            <person name="Terakita A"/>
            <person name="Kuratani S"/>
            <person name="Sato K"/>
            <person name="Hyodo S Kuraku.S."/>
        </authorList>
    </citation>
    <scope>NUCLEOTIDE SEQUENCE [LARGE SCALE GENOMIC DNA]</scope>
</reference>
<evidence type="ECO:0000313" key="2">
    <source>
        <dbReference type="EMBL" id="GCC33243.1"/>
    </source>
</evidence>
<dbReference type="AlphaFoldDB" id="A0A401SSA8"/>
<dbReference type="Proteomes" id="UP000287033">
    <property type="component" value="Unassembled WGS sequence"/>
</dbReference>
<evidence type="ECO:0000256" key="1">
    <source>
        <dbReference type="SAM" id="MobiDB-lite"/>
    </source>
</evidence>
<comment type="caution">
    <text evidence="2">The sequence shown here is derived from an EMBL/GenBank/DDBJ whole genome shotgun (WGS) entry which is preliminary data.</text>
</comment>
<name>A0A401SSA8_CHIPU</name>
<gene>
    <name evidence="2" type="ORF">chiPu_0011711</name>
</gene>
<accession>A0A401SSA8</accession>
<dbReference type="EMBL" id="BEZZ01000498">
    <property type="protein sequence ID" value="GCC33243.1"/>
    <property type="molecule type" value="Genomic_DNA"/>
</dbReference>
<protein>
    <submittedName>
        <fullName evidence="2">Uncharacterized protein</fullName>
    </submittedName>
</protein>
<organism evidence="2 3">
    <name type="scientific">Chiloscyllium punctatum</name>
    <name type="common">Brownbanded bambooshark</name>
    <name type="synonym">Hemiscyllium punctatum</name>
    <dbReference type="NCBI Taxonomy" id="137246"/>
    <lineage>
        <taxon>Eukaryota</taxon>
        <taxon>Metazoa</taxon>
        <taxon>Chordata</taxon>
        <taxon>Craniata</taxon>
        <taxon>Vertebrata</taxon>
        <taxon>Chondrichthyes</taxon>
        <taxon>Elasmobranchii</taxon>
        <taxon>Galeomorphii</taxon>
        <taxon>Galeoidea</taxon>
        <taxon>Orectolobiformes</taxon>
        <taxon>Hemiscylliidae</taxon>
        <taxon>Chiloscyllium</taxon>
    </lineage>
</organism>